<dbReference type="EMBL" id="CP017634">
    <property type="protein sequence ID" value="ATW26673.1"/>
    <property type="molecule type" value="Genomic_DNA"/>
</dbReference>
<dbReference type="PROSITE" id="PS50110">
    <property type="entry name" value="RESPONSE_REGULATORY"/>
    <property type="match status" value="1"/>
</dbReference>
<dbReference type="GO" id="GO:0003677">
    <property type="term" value="F:DNA binding"/>
    <property type="evidence" value="ECO:0007669"/>
    <property type="project" value="InterPro"/>
</dbReference>
<dbReference type="KEGG" id="fwa:DCMF_19640"/>
<reference evidence="5 6" key="1">
    <citation type="submission" date="2016-10" db="EMBL/GenBank/DDBJ databases">
        <title>Complete Genome Sequence of Peptococcaceae strain DCMF.</title>
        <authorList>
            <person name="Edwards R.J."/>
            <person name="Holland S.I."/>
            <person name="Deshpande N.P."/>
            <person name="Wong Y.K."/>
            <person name="Ertan H."/>
            <person name="Manefield M."/>
            <person name="Russell T.L."/>
            <person name="Lee M.J."/>
        </authorList>
    </citation>
    <scope>NUCLEOTIDE SEQUENCE [LARGE SCALE GENOMIC DNA]</scope>
    <source>
        <strain evidence="5 6">DCMF</strain>
    </source>
</reference>
<gene>
    <name evidence="5" type="ORF">DCMF_19640</name>
</gene>
<dbReference type="SMART" id="SM00850">
    <property type="entry name" value="LytTR"/>
    <property type="match status" value="1"/>
</dbReference>
<keyword evidence="6" id="KW-1185">Reference proteome</keyword>
<sequence length="247" mass="27538">MLRIAICDDLPDQLAKIKTAAEQYFGAYPDEQTEIFTYDNPLIFLESLDKTGGFDILLLDVCMPGIDGTRVAAEIRRRKDKSEIIFLTTSDEFAVEAFALKAAHYLVKPFTQAQFGEAMDRAMVPFAAGQVPKVALRLTGGGTRALELNEILWIESRNHTQVVFLKDGGSEEARESLSQLLSELEELSPGQFVSPCKGYIVNQKAIRTVEPKAIIMRSGQTIPLARGAFREFSDRYFAYLFPKGGRT</sequence>
<keyword evidence="3" id="KW-0597">Phosphoprotein</keyword>
<dbReference type="InterPro" id="IPR001789">
    <property type="entry name" value="Sig_transdc_resp-reg_receiver"/>
</dbReference>
<feature type="modified residue" description="4-aspartylphosphate" evidence="3">
    <location>
        <position position="60"/>
    </location>
</feature>
<evidence type="ECO:0000313" key="5">
    <source>
        <dbReference type="EMBL" id="ATW26673.1"/>
    </source>
</evidence>
<dbReference type="Pfam" id="PF04397">
    <property type="entry name" value="LytTR"/>
    <property type="match status" value="1"/>
</dbReference>
<accession>A0A3G1KVW3</accession>
<dbReference type="SUPFAM" id="SSF52172">
    <property type="entry name" value="CheY-like"/>
    <property type="match status" value="1"/>
</dbReference>
<organism evidence="5 6">
    <name type="scientific">Formimonas warabiya</name>
    <dbReference type="NCBI Taxonomy" id="1761012"/>
    <lineage>
        <taxon>Bacteria</taxon>
        <taxon>Bacillati</taxon>
        <taxon>Bacillota</taxon>
        <taxon>Clostridia</taxon>
        <taxon>Eubacteriales</taxon>
        <taxon>Peptococcaceae</taxon>
        <taxon>Candidatus Formimonas</taxon>
    </lineage>
</organism>
<evidence type="ECO:0000256" key="1">
    <source>
        <dbReference type="ARBA" id="ARBA00018672"/>
    </source>
</evidence>
<evidence type="ECO:0000256" key="3">
    <source>
        <dbReference type="PROSITE-ProRule" id="PRU00169"/>
    </source>
</evidence>
<dbReference type="AlphaFoldDB" id="A0A3G1KVW3"/>
<comment type="function">
    <text evidence="2">May play the central regulatory role in sporulation. It may be an element of the effector pathway responsible for the activation of sporulation genes in response to nutritional stress. Spo0A may act in concert with spo0H (a sigma factor) to control the expression of some genes that are critical to the sporulation process.</text>
</comment>
<dbReference type="Proteomes" id="UP000323521">
    <property type="component" value="Chromosome"/>
</dbReference>
<dbReference type="PANTHER" id="PTHR37299:SF1">
    <property type="entry name" value="STAGE 0 SPORULATION PROTEIN A HOMOLOG"/>
    <property type="match status" value="1"/>
</dbReference>
<protein>
    <recommendedName>
        <fullName evidence="1">Stage 0 sporulation protein A homolog</fullName>
    </recommendedName>
</protein>
<dbReference type="InterPro" id="IPR011006">
    <property type="entry name" value="CheY-like_superfamily"/>
</dbReference>
<dbReference type="InterPro" id="IPR007492">
    <property type="entry name" value="LytTR_DNA-bd_dom"/>
</dbReference>
<dbReference type="RefSeq" id="WP_148135995.1">
    <property type="nucleotide sequence ID" value="NZ_CP017634.1"/>
</dbReference>
<dbReference type="OrthoDB" id="9779387at2"/>
<evidence type="ECO:0000313" key="6">
    <source>
        <dbReference type="Proteomes" id="UP000323521"/>
    </source>
</evidence>
<dbReference type="GO" id="GO:0000156">
    <property type="term" value="F:phosphorelay response regulator activity"/>
    <property type="evidence" value="ECO:0007669"/>
    <property type="project" value="InterPro"/>
</dbReference>
<dbReference type="InterPro" id="IPR046947">
    <property type="entry name" value="LytR-like"/>
</dbReference>
<dbReference type="Pfam" id="PF00072">
    <property type="entry name" value="Response_reg"/>
    <property type="match status" value="1"/>
</dbReference>
<evidence type="ECO:0000256" key="2">
    <source>
        <dbReference type="ARBA" id="ARBA00024867"/>
    </source>
</evidence>
<dbReference type="PANTHER" id="PTHR37299">
    <property type="entry name" value="TRANSCRIPTIONAL REGULATOR-RELATED"/>
    <property type="match status" value="1"/>
</dbReference>
<evidence type="ECO:0000259" key="4">
    <source>
        <dbReference type="PROSITE" id="PS50110"/>
    </source>
</evidence>
<proteinExistence type="predicted"/>
<dbReference type="SMART" id="SM00448">
    <property type="entry name" value="REC"/>
    <property type="match status" value="1"/>
</dbReference>
<feature type="domain" description="Response regulatory" evidence="4">
    <location>
        <begin position="3"/>
        <end position="123"/>
    </location>
</feature>
<dbReference type="Gene3D" id="3.40.50.2300">
    <property type="match status" value="1"/>
</dbReference>
<name>A0A3G1KVW3_FORW1</name>
<dbReference type="Gene3D" id="2.40.50.1020">
    <property type="entry name" value="LytTr DNA-binding domain"/>
    <property type="match status" value="1"/>
</dbReference>